<proteinExistence type="predicted"/>
<dbReference type="EMBL" id="BARU01006931">
    <property type="protein sequence ID" value="GAH38902.1"/>
    <property type="molecule type" value="Genomic_DNA"/>
</dbReference>
<evidence type="ECO:0000313" key="1">
    <source>
        <dbReference type="EMBL" id="GAH38902.1"/>
    </source>
</evidence>
<name>X1F1V0_9ZZZZ</name>
<gene>
    <name evidence="1" type="ORF">S03H2_13660</name>
</gene>
<organism evidence="1">
    <name type="scientific">marine sediment metagenome</name>
    <dbReference type="NCBI Taxonomy" id="412755"/>
    <lineage>
        <taxon>unclassified sequences</taxon>
        <taxon>metagenomes</taxon>
        <taxon>ecological metagenomes</taxon>
    </lineage>
</organism>
<sequence>MKTTAIELRELLGKYDDKIKFYREPDNTLVFETNTGTIKVKDGTITLSGSIKVDGLKIGTTTAPNLLPLVNNFRGIGWNERVREARRKGPRRVVLIFHIQ</sequence>
<comment type="caution">
    <text evidence="1">The sequence shown here is derived from an EMBL/GenBank/DDBJ whole genome shotgun (WGS) entry which is preliminary data.</text>
</comment>
<protein>
    <submittedName>
        <fullName evidence="1">Uncharacterized protein</fullName>
    </submittedName>
</protein>
<dbReference type="AlphaFoldDB" id="X1F1V0"/>
<accession>X1F1V0</accession>
<reference evidence="1" key="1">
    <citation type="journal article" date="2014" name="Front. Microbiol.">
        <title>High frequency of phylogenetically diverse reductive dehalogenase-homologous genes in deep subseafloor sedimentary metagenomes.</title>
        <authorList>
            <person name="Kawai M."/>
            <person name="Futagami T."/>
            <person name="Toyoda A."/>
            <person name="Takaki Y."/>
            <person name="Nishi S."/>
            <person name="Hori S."/>
            <person name="Arai W."/>
            <person name="Tsubouchi T."/>
            <person name="Morono Y."/>
            <person name="Uchiyama I."/>
            <person name="Ito T."/>
            <person name="Fujiyama A."/>
            <person name="Inagaki F."/>
            <person name="Takami H."/>
        </authorList>
    </citation>
    <scope>NUCLEOTIDE SEQUENCE</scope>
    <source>
        <strain evidence="1">Expedition CK06-06</strain>
    </source>
</reference>